<accession>A0AAN8U029</accession>
<keyword evidence="2" id="KW-1185">Reference proteome</keyword>
<dbReference type="EMBL" id="JBANQN010000003">
    <property type="protein sequence ID" value="KAK6793762.1"/>
    <property type="molecule type" value="Genomic_DNA"/>
</dbReference>
<proteinExistence type="predicted"/>
<name>A0AAN8U029_SOLBU</name>
<organism evidence="1 2">
    <name type="scientific">Solanum bulbocastanum</name>
    <name type="common">Wild potato</name>
    <dbReference type="NCBI Taxonomy" id="147425"/>
    <lineage>
        <taxon>Eukaryota</taxon>
        <taxon>Viridiplantae</taxon>
        <taxon>Streptophyta</taxon>
        <taxon>Embryophyta</taxon>
        <taxon>Tracheophyta</taxon>
        <taxon>Spermatophyta</taxon>
        <taxon>Magnoliopsida</taxon>
        <taxon>eudicotyledons</taxon>
        <taxon>Gunneridae</taxon>
        <taxon>Pentapetalae</taxon>
        <taxon>asterids</taxon>
        <taxon>lamiids</taxon>
        <taxon>Solanales</taxon>
        <taxon>Solanaceae</taxon>
        <taxon>Solanoideae</taxon>
        <taxon>Solaneae</taxon>
        <taxon>Solanum</taxon>
    </lineage>
</organism>
<evidence type="ECO:0000313" key="2">
    <source>
        <dbReference type="Proteomes" id="UP001371456"/>
    </source>
</evidence>
<gene>
    <name evidence="1" type="ORF">RDI58_007215</name>
</gene>
<protein>
    <submittedName>
        <fullName evidence="1">Uncharacterized protein</fullName>
    </submittedName>
</protein>
<comment type="caution">
    <text evidence="1">The sequence shown here is derived from an EMBL/GenBank/DDBJ whole genome shotgun (WGS) entry which is preliminary data.</text>
</comment>
<evidence type="ECO:0000313" key="1">
    <source>
        <dbReference type="EMBL" id="KAK6793762.1"/>
    </source>
</evidence>
<dbReference type="Proteomes" id="UP001371456">
    <property type="component" value="Unassembled WGS sequence"/>
</dbReference>
<reference evidence="1 2" key="1">
    <citation type="submission" date="2024-02" db="EMBL/GenBank/DDBJ databases">
        <title>de novo genome assembly of Solanum bulbocastanum strain 11H21.</title>
        <authorList>
            <person name="Hosaka A.J."/>
        </authorList>
    </citation>
    <scope>NUCLEOTIDE SEQUENCE [LARGE SCALE GENOMIC DNA]</scope>
    <source>
        <tissue evidence="1">Young leaves</tissue>
    </source>
</reference>
<sequence>MIGSIKNSSSLGLVGKGTGLLFLRWPFWVL</sequence>
<dbReference type="AlphaFoldDB" id="A0AAN8U029"/>